<gene>
    <name evidence="2" type="ORF">SAMN05216255_1529</name>
</gene>
<dbReference type="EMBL" id="FZOG01000002">
    <property type="protein sequence ID" value="SNS15598.1"/>
    <property type="molecule type" value="Genomic_DNA"/>
</dbReference>
<proteinExistence type="predicted"/>
<dbReference type="RefSeq" id="WP_176443148.1">
    <property type="nucleotide sequence ID" value="NZ_FZOG01000002.1"/>
</dbReference>
<sequence length="124" mass="13625">MSVRIIACGGHKYKDGAYVYELLDYIHRTRVIAEIIRSNDRGADQLIAAWAKSRGVPCTVIEAQRTTLGDKADEARNRSMLELKPDGMVAFPGDSDTGSLRKAAEAAGVPVHWVKWFGADKASY</sequence>
<accession>A0A239C7F6</accession>
<protein>
    <recommendedName>
        <fullName evidence="1">YspA cpYpsA-related SLOG domain-containing protein</fullName>
    </recommendedName>
</protein>
<dbReference type="Proteomes" id="UP000242915">
    <property type="component" value="Unassembled WGS sequence"/>
</dbReference>
<evidence type="ECO:0000313" key="3">
    <source>
        <dbReference type="Proteomes" id="UP000242915"/>
    </source>
</evidence>
<dbReference type="InterPro" id="IPR019627">
    <property type="entry name" value="YAcAr"/>
</dbReference>
<dbReference type="AlphaFoldDB" id="A0A239C7F6"/>
<dbReference type="Pfam" id="PF10686">
    <property type="entry name" value="YAcAr"/>
    <property type="match status" value="1"/>
</dbReference>
<evidence type="ECO:0000313" key="2">
    <source>
        <dbReference type="EMBL" id="SNS15598.1"/>
    </source>
</evidence>
<name>A0A239C7F6_9PSED</name>
<keyword evidence="3" id="KW-1185">Reference proteome</keyword>
<reference evidence="3" key="1">
    <citation type="submission" date="2017-06" db="EMBL/GenBank/DDBJ databases">
        <authorList>
            <person name="Varghese N."/>
            <person name="Submissions S."/>
        </authorList>
    </citation>
    <scope>NUCLEOTIDE SEQUENCE [LARGE SCALE GENOMIC DNA]</scope>
    <source>
        <strain evidence="3">CIP 108523</strain>
    </source>
</reference>
<evidence type="ECO:0000259" key="1">
    <source>
        <dbReference type="Pfam" id="PF10686"/>
    </source>
</evidence>
<feature type="domain" description="YspA cpYpsA-related SLOG" evidence="1">
    <location>
        <begin position="3"/>
        <end position="64"/>
    </location>
</feature>
<organism evidence="2 3">
    <name type="scientific">Pseudomonas segetis</name>
    <dbReference type="NCBI Taxonomy" id="298908"/>
    <lineage>
        <taxon>Bacteria</taxon>
        <taxon>Pseudomonadati</taxon>
        <taxon>Pseudomonadota</taxon>
        <taxon>Gammaproteobacteria</taxon>
        <taxon>Pseudomonadales</taxon>
        <taxon>Pseudomonadaceae</taxon>
        <taxon>Pseudomonas</taxon>
    </lineage>
</organism>